<organism evidence="1 2">
    <name type="scientific">Sphaerochaeta halotolerans</name>
    <dbReference type="NCBI Taxonomy" id="2293840"/>
    <lineage>
        <taxon>Bacteria</taxon>
        <taxon>Pseudomonadati</taxon>
        <taxon>Spirochaetota</taxon>
        <taxon>Spirochaetia</taxon>
        <taxon>Spirochaetales</taxon>
        <taxon>Sphaerochaetaceae</taxon>
        <taxon>Sphaerochaeta</taxon>
    </lineage>
</organism>
<keyword evidence="1" id="KW-0067">ATP-binding</keyword>
<dbReference type="PANTHER" id="PTHR43581">
    <property type="entry name" value="ATP/GTP PHOSPHATASE"/>
    <property type="match status" value="1"/>
</dbReference>
<gene>
    <name evidence="1" type="ORF">DYP60_12455</name>
</gene>
<dbReference type="AlphaFoldDB" id="A0A372MDJ8"/>
<dbReference type="Gene3D" id="3.40.50.300">
    <property type="entry name" value="P-loop containing nucleotide triphosphate hydrolases"/>
    <property type="match status" value="1"/>
</dbReference>
<evidence type="ECO:0000313" key="1">
    <source>
        <dbReference type="EMBL" id="RFU93869.1"/>
    </source>
</evidence>
<dbReference type="Proteomes" id="UP000264002">
    <property type="component" value="Unassembled WGS sequence"/>
</dbReference>
<name>A0A372MDJ8_9SPIR</name>
<keyword evidence="2" id="KW-1185">Reference proteome</keyword>
<protein>
    <submittedName>
        <fullName evidence="1">ATP-binding protein</fullName>
    </submittedName>
</protein>
<dbReference type="EMBL" id="QUWK01000016">
    <property type="protein sequence ID" value="RFU93869.1"/>
    <property type="molecule type" value="Genomic_DNA"/>
</dbReference>
<evidence type="ECO:0000313" key="2">
    <source>
        <dbReference type="Proteomes" id="UP000264002"/>
    </source>
</evidence>
<sequence length="414" mass="47123">MKLSIKNFGPITSGFVEEEFMEIADFTMIIGPQGSGKSTIAKVLSTMMWIEKALVRDDFTEKELKLPGRFRARFDYHNIKSYFSDDSTMEYIGSMYHITYGGESKLHVERVTSSERTSIPKIMYVPSERNFISVLPKPSLISELPESFASFLDEYDQARKDLKGDLELPIDDVFFSYDRLNDISWVKRHNNRTRLSQAASGFQSLIPLFLVSTNLAKQFTSKKESLEKDITASIVANGGLSNEDLTRIRNEIQELLAKKPNDTRLINMVNSLLASRIPSYFINIVEEPEQNLFPDTQIRMLFSLLSYRNLNEKNKLIVTTHSPYLLNAVSLAVASKNVYGKQNLSLNSRRELESIVPKEAAIASEQLRIYKTDDKGKISLLENIDGIPSDENYLNDILGNFNDDFGRILEMGDE</sequence>
<dbReference type="InterPro" id="IPR027417">
    <property type="entry name" value="P-loop_NTPase"/>
</dbReference>
<reference evidence="2" key="1">
    <citation type="submission" date="2018-08" db="EMBL/GenBank/DDBJ databases">
        <authorList>
            <person name="Grouzdev D.S."/>
            <person name="Krutkina M.S."/>
        </authorList>
    </citation>
    <scope>NUCLEOTIDE SEQUENCE [LARGE SCALE GENOMIC DNA]</scope>
    <source>
        <strain evidence="2">4-11</strain>
    </source>
</reference>
<accession>A0A372MDJ8</accession>
<dbReference type="GO" id="GO:0005524">
    <property type="term" value="F:ATP binding"/>
    <property type="evidence" value="ECO:0007669"/>
    <property type="project" value="UniProtKB-KW"/>
</dbReference>
<dbReference type="SUPFAM" id="SSF52540">
    <property type="entry name" value="P-loop containing nucleoside triphosphate hydrolases"/>
    <property type="match status" value="1"/>
</dbReference>
<comment type="caution">
    <text evidence="1">The sequence shown here is derived from an EMBL/GenBank/DDBJ whole genome shotgun (WGS) entry which is preliminary data.</text>
</comment>
<proteinExistence type="predicted"/>
<dbReference type="RefSeq" id="WP_117331341.1">
    <property type="nucleotide sequence ID" value="NZ_QUWK01000016.1"/>
</dbReference>
<dbReference type="InterPro" id="IPR051396">
    <property type="entry name" value="Bact_Antivir_Def_Nuclease"/>
</dbReference>
<reference evidence="1 2" key="2">
    <citation type="submission" date="2018-09" db="EMBL/GenBank/DDBJ databases">
        <title>Genome of Sphaerochaeta halotolerans strain 4-11.</title>
        <authorList>
            <person name="Nazina T.N."/>
            <person name="Sokolova D.S."/>
        </authorList>
    </citation>
    <scope>NUCLEOTIDE SEQUENCE [LARGE SCALE GENOMIC DNA]</scope>
    <source>
        <strain evidence="1 2">4-11</strain>
    </source>
</reference>
<keyword evidence="1" id="KW-0547">Nucleotide-binding</keyword>
<dbReference type="PANTHER" id="PTHR43581:SF4">
    <property type="entry name" value="ATP_GTP PHOSPHATASE"/>
    <property type="match status" value="1"/>
</dbReference>